<dbReference type="FunFam" id="2.60.120.10:FF:000020">
    <property type="entry name" value="Cyclic nucleotide-gated channel beta 3"/>
    <property type="match status" value="1"/>
</dbReference>
<keyword evidence="2" id="KW-0813">Transport</keyword>
<dbReference type="GO" id="GO:0030553">
    <property type="term" value="F:cGMP binding"/>
    <property type="evidence" value="ECO:0007669"/>
    <property type="project" value="TreeGrafter"/>
</dbReference>
<keyword evidence="4 10" id="KW-1133">Transmembrane helix</keyword>
<dbReference type="SMART" id="SM00100">
    <property type="entry name" value="cNMP"/>
    <property type="match status" value="1"/>
</dbReference>
<comment type="subcellular location">
    <subcellularLocation>
        <location evidence="1">Membrane</location>
        <topology evidence="1">Multi-pass membrane protein</topology>
    </subcellularLocation>
</comment>
<evidence type="ECO:0000313" key="12">
    <source>
        <dbReference type="EMBL" id="PAV79683.1"/>
    </source>
</evidence>
<dbReference type="Pfam" id="PF00027">
    <property type="entry name" value="cNMP_binding"/>
    <property type="match status" value="1"/>
</dbReference>
<evidence type="ECO:0000256" key="2">
    <source>
        <dbReference type="ARBA" id="ARBA00022448"/>
    </source>
</evidence>
<dbReference type="InterPro" id="IPR018490">
    <property type="entry name" value="cNMP-bd_dom_sf"/>
</dbReference>
<dbReference type="CDD" id="cd00038">
    <property type="entry name" value="CAP_ED"/>
    <property type="match status" value="1"/>
</dbReference>
<evidence type="ECO:0000256" key="4">
    <source>
        <dbReference type="ARBA" id="ARBA00022989"/>
    </source>
</evidence>
<keyword evidence="8" id="KW-0407">Ion channel</keyword>
<evidence type="ECO:0000256" key="8">
    <source>
        <dbReference type="ARBA" id="ARBA00023303"/>
    </source>
</evidence>
<feature type="region of interest" description="Disordered" evidence="9">
    <location>
        <begin position="140"/>
        <end position="161"/>
    </location>
</feature>
<dbReference type="EMBL" id="LIAE01007383">
    <property type="protein sequence ID" value="PAV79683.1"/>
    <property type="molecule type" value="Genomic_DNA"/>
</dbReference>
<dbReference type="FunFam" id="1.10.287.630:FF:000001">
    <property type="entry name" value="Cyclic nucleotide-gated channel alpha 3"/>
    <property type="match status" value="1"/>
</dbReference>
<dbReference type="InterPro" id="IPR050866">
    <property type="entry name" value="CNG_cation_channel"/>
</dbReference>
<feature type="domain" description="Cyclic nucleotide-binding" evidence="11">
    <location>
        <begin position="602"/>
        <end position="708"/>
    </location>
</feature>
<dbReference type="Gene3D" id="1.10.287.630">
    <property type="entry name" value="Helix hairpin bin"/>
    <property type="match status" value="1"/>
</dbReference>
<reference evidence="12 13" key="1">
    <citation type="journal article" date="2017" name="Curr. Biol.">
        <title>Genome architecture and evolution of a unichromosomal asexual nematode.</title>
        <authorList>
            <person name="Fradin H."/>
            <person name="Zegar C."/>
            <person name="Gutwein M."/>
            <person name="Lucas J."/>
            <person name="Kovtun M."/>
            <person name="Corcoran D."/>
            <person name="Baugh L.R."/>
            <person name="Kiontke K."/>
            <person name="Gunsalus K."/>
            <person name="Fitch D.H."/>
            <person name="Piano F."/>
        </authorList>
    </citation>
    <scope>NUCLEOTIDE SEQUENCE [LARGE SCALE GENOMIC DNA]</scope>
    <source>
        <strain evidence="12">PF1309</strain>
    </source>
</reference>
<evidence type="ECO:0000256" key="7">
    <source>
        <dbReference type="ARBA" id="ARBA00023286"/>
    </source>
</evidence>
<name>A0A2A2L0Q7_9BILA</name>
<dbReference type="SUPFAM" id="SSF51206">
    <property type="entry name" value="cAMP-binding domain-like"/>
    <property type="match status" value="1"/>
</dbReference>
<evidence type="ECO:0000256" key="5">
    <source>
        <dbReference type="ARBA" id="ARBA00023065"/>
    </source>
</evidence>
<comment type="caution">
    <text evidence="12">The sequence shown here is derived from an EMBL/GenBank/DDBJ whole genome shotgun (WGS) entry which is preliminary data.</text>
</comment>
<evidence type="ECO:0000256" key="6">
    <source>
        <dbReference type="ARBA" id="ARBA00023136"/>
    </source>
</evidence>
<sequence length="818" mass="93481">MLADENSPDGNADDSKSAGRKSTRMAAIRAVSGKYNSRTVSNSKSATSATEMVEFAPESSRKLPTTSLTLPYSIRSGRSPKRLEKSGTSGRTPDKPVMLSVSDLSSDTMTTSRSDIVKLLNQHQDLSTLQRKKKKKRVRVKMEDAKSDKAYPSPSFHPKINYNRRPKIMKTRPSALDLNNPVVTEKEKPKVEAQASKKKFSGIAKTAILVRSWMLSNQDNDSDEEARSRAEGAENVHENLVFEPPSLLASSNNNQPVSPRPEEPQPIVRQGGWKIIGKLIMDKLRKIAFFYVTPGSAPAYYWTLLVSVGVFYNMLAMVIFIFDDVFRGFYKPWLGANFFFDFIYLLDILIQSRTTYIFEGSEVKQTDMTTKNYLHSQRLVLDLLSLFPLDLVLFINPAISIIRMVYEDDNCLYREENIDRANPYAERLNRSRDYLKFWAEKSVVWDMGNFSREYSMSMYWSSLTITTCGQQPYPSSSPQNLLEVVDTLIGVLVFATILGGKLIFTSFVDLLKMNIFLGVGNVVTQMNQSVYDFRMKMDAIKFYMKYRIVNVDIQDRVLQCFMYMNSQSQLTDEAEILEPLPPRLQGQIAVNLHMETLRKVELFRECDVGFLYEIVRKIKQQVYSPNDYLCKAGEKAKEMFIVKKGLLCVVRDEDDFIMETLREGATFGELSVIHIKGNKLGARRTVSLRSVGYSDVYILNQDDVTSILHEYPKDRLILLNTARSMLEARELLDKDVGEMAITGILEDETMFGILSVEEQLTRLKNIIQNVDAQINNLYTSFNDLSSNMKQRMTILESIYRTNRAEIKKDIMRNMRSVN</sequence>
<dbReference type="GO" id="GO:0005886">
    <property type="term" value="C:plasma membrane"/>
    <property type="evidence" value="ECO:0007669"/>
    <property type="project" value="TreeGrafter"/>
</dbReference>
<protein>
    <recommendedName>
        <fullName evidence="11">Cyclic nucleotide-binding domain-containing protein</fullName>
    </recommendedName>
</protein>
<feature type="transmembrane region" description="Helical" evidence="10">
    <location>
        <begin position="379"/>
        <end position="406"/>
    </location>
</feature>
<dbReference type="InterPro" id="IPR018488">
    <property type="entry name" value="cNMP-bd_CS"/>
</dbReference>
<dbReference type="GO" id="GO:0044877">
    <property type="term" value="F:protein-containing complex binding"/>
    <property type="evidence" value="ECO:0007669"/>
    <property type="project" value="TreeGrafter"/>
</dbReference>
<dbReference type="InterPro" id="IPR000595">
    <property type="entry name" value="cNMP-bd_dom"/>
</dbReference>
<evidence type="ECO:0000256" key="9">
    <source>
        <dbReference type="SAM" id="MobiDB-lite"/>
    </source>
</evidence>
<evidence type="ECO:0000256" key="3">
    <source>
        <dbReference type="ARBA" id="ARBA00022692"/>
    </source>
</evidence>
<dbReference type="GO" id="GO:0005222">
    <property type="term" value="F:intracellularly cAMP-activated cation channel activity"/>
    <property type="evidence" value="ECO:0007669"/>
    <property type="project" value="TreeGrafter"/>
</dbReference>
<dbReference type="PANTHER" id="PTHR45638">
    <property type="entry name" value="CYCLIC NUCLEOTIDE-GATED CATION CHANNEL SUBUNIT A"/>
    <property type="match status" value="1"/>
</dbReference>
<feature type="transmembrane region" description="Helical" evidence="10">
    <location>
        <begin position="484"/>
        <end position="504"/>
    </location>
</feature>
<keyword evidence="3 10" id="KW-0812">Transmembrane</keyword>
<dbReference type="OrthoDB" id="421226at2759"/>
<dbReference type="PANTHER" id="PTHR45638:SF10">
    <property type="entry name" value="CYCLIC NUCLEOTIDE-BINDING DOMAIN-CONTAINING PROTEIN"/>
    <property type="match status" value="1"/>
</dbReference>
<dbReference type="Proteomes" id="UP000218231">
    <property type="component" value="Unassembled WGS sequence"/>
</dbReference>
<dbReference type="PROSITE" id="PS00888">
    <property type="entry name" value="CNMP_BINDING_1"/>
    <property type="match status" value="1"/>
</dbReference>
<evidence type="ECO:0000256" key="10">
    <source>
        <dbReference type="SAM" id="Phobius"/>
    </source>
</evidence>
<evidence type="ECO:0000256" key="1">
    <source>
        <dbReference type="ARBA" id="ARBA00004141"/>
    </source>
</evidence>
<feature type="transmembrane region" description="Helical" evidence="10">
    <location>
        <begin position="299"/>
        <end position="322"/>
    </location>
</feature>
<dbReference type="GO" id="GO:0005223">
    <property type="term" value="F:intracellularly cGMP-activated cation channel activity"/>
    <property type="evidence" value="ECO:0007669"/>
    <property type="project" value="TreeGrafter"/>
</dbReference>
<keyword evidence="13" id="KW-1185">Reference proteome</keyword>
<keyword evidence="6 10" id="KW-0472">Membrane</keyword>
<dbReference type="AlphaFoldDB" id="A0A2A2L0Q7"/>
<keyword evidence="7" id="KW-1071">Ligand-gated ion channel</keyword>
<dbReference type="InterPro" id="IPR014710">
    <property type="entry name" value="RmlC-like_jellyroll"/>
</dbReference>
<proteinExistence type="predicted"/>
<keyword evidence="5" id="KW-0406">Ion transport</keyword>
<dbReference type="Gene3D" id="2.60.120.10">
    <property type="entry name" value="Jelly Rolls"/>
    <property type="match status" value="1"/>
</dbReference>
<gene>
    <name evidence="12" type="ORF">WR25_08615</name>
</gene>
<accession>A0A2A2L0Q7</accession>
<dbReference type="GO" id="GO:0017071">
    <property type="term" value="C:intracellular cyclic nucleotide activated cation channel complex"/>
    <property type="evidence" value="ECO:0007669"/>
    <property type="project" value="TreeGrafter"/>
</dbReference>
<feature type="compositionally biased region" description="Polar residues" evidence="9">
    <location>
        <begin position="34"/>
        <end position="50"/>
    </location>
</feature>
<dbReference type="SUPFAM" id="SSF81324">
    <property type="entry name" value="Voltage-gated potassium channels"/>
    <property type="match status" value="1"/>
</dbReference>
<evidence type="ECO:0000313" key="13">
    <source>
        <dbReference type="Proteomes" id="UP000218231"/>
    </source>
</evidence>
<dbReference type="PROSITE" id="PS50042">
    <property type="entry name" value="CNMP_BINDING_3"/>
    <property type="match status" value="1"/>
</dbReference>
<dbReference type="STRING" id="2018661.A0A2A2L0Q7"/>
<organism evidence="12 13">
    <name type="scientific">Diploscapter pachys</name>
    <dbReference type="NCBI Taxonomy" id="2018661"/>
    <lineage>
        <taxon>Eukaryota</taxon>
        <taxon>Metazoa</taxon>
        <taxon>Ecdysozoa</taxon>
        <taxon>Nematoda</taxon>
        <taxon>Chromadorea</taxon>
        <taxon>Rhabditida</taxon>
        <taxon>Rhabditina</taxon>
        <taxon>Rhabditomorpha</taxon>
        <taxon>Rhabditoidea</taxon>
        <taxon>Rhabditidae</taxon>
        <taxon>Diploscapter</taxon>
    </lineage>
</organism>
<feature type="compositionally biased region" description="Basic and acidic residues" evidence="9">
    <location>
        <begin position="140"/>
        <end position="149"/>
    </location>
</feature>
<feature type="region of interest" description="Disordered" evidence="9">
    <location>
        <begin position="1"/>
        <end position="99"/>
    </location>
</feature>
<evidence type="ECO:0000259" key="11">
    <source>
        <dbReference type="PROSITE" id="PS50042"/>
    </source>
</evidence>